<dbReference type="EMBL" id="CP027059">
    <property type="protein sequence ID" value="UQZ83700.1"/>
    <property type="molecule type" value="Genomic_DNA"/>
</dbReference>
<feature type="domain" description="Fibronectin type-III" evidence="5">
    <location>
        <begin position="925"/>
        <end position="1016"/>
    </location>
</feature>
<dbReference type="EC" id="3.2.1.14" evidence="6"/>
<evidence type="ECO:0000313" key="6">
    <source>
        <dbReference type="EMBL" id="UQZ83700.1"/>
    </source>
</evidence>
<keyword evidence="6" id="KW-0326">Glycosidase</keyword>
<dbReference type="InterPro" id="IPR003961">
    <property type="entry name" value="FN3_dom"/>
</dbReference>
<name>A0ABY4RNG5_9BACL</name>
<feature type="chain" id="PRO_5045503976" evidence="4">
    <location>
        <begin position="27"/>
        <end position="1200"/>
    </location>
</feature>
<dbReference type="SMART" id="SM00060">
    <property type="entry name" value="FN3"/>
    <property type="match status" value="2"/>
</dbReference>
<dbReference type="InterPro" id="IPR012334">
    <property type="entry name" value="Pectin_lyas_fold"/>
</dbReference>
<keyword evidence="4" id="KW-0732">Signal</keyword>
<dbReference type="Gene3D" id="2.160.20.10">
    <property type="entry name" value="Single-stranded right-handed beta-helix, Pectin lyase-like"/>
    <property type="match status" value="1"/>
</dbReference>
<feature type="region of interest" description="Disordered" evidence="3">
    <location>
        <begin position="458"/>
        <end position="488"/>
    </location>
</feature>
<dbReference type="CDD" id="cd00063">
    <property type="entry name" value="FN3"/>
    <property type="match status" value="2"/>
</dbReference>
<dbReference type="InterPro" id="IPR011050">
    <property type="entry name" value="Pectin_lyase_fold/virulence"/>
</dbReference>
<feature type="domain" description="Fibronectin type-III" evidence="5">
    <location>
        <begin position="653"/>
        <end position="742"/>
    </location>
</feature>
<protein>
    <submittedName>
        <fullName evidence="6">Exochitinase 1</fullName>
        <ecNumber evidence="6">3.2.1.14</ecNumber>
    </submittedName>
</protein>
<keyword evidence="7" id="KW-1185">Reference proteome</keyword>
<evidence type="ECO:0000313" key="7">
    <source>
        <dbReference type="Proteomes" id="UP001057134"/>
    </source>
</evidence>
<dbReference type="Gene3D" id="2.60.40.10">
    <property type="entry name" value="Immunoglobulins"/>
    <property type="match status" value="2"/>
</dbReference>
<dbReference type="InterPro" id="IPR052063">
    <property type="entry name" value="Polysaccharide_Lyase_1"/>
</dbReference>
<dbReference type="InterPro" id="IPR036116">
    <property type="entry name" value="FN3_sf"/>
</dbReference>
<feature type="compositionally biased region" description="Polar residues" evidence="3">
    <location>
        <begin position="462"/>
        <end position="473"/>
    </location>
</feature>
<feature type="signal peptide" evidence="4">
    <location>
        <begin position="1"/>
        <end position="26"/>
    </location>
</feature>
<dbReference type="SUPFAM" id="SSF49265">
    <property type="entry name" value="Fibronectin type III"/>
    <property type="match status" value="1"/>
</dbReference>
<keyword evidence="1" id="KW-0479">Metal-binding</keyword>
<organism evidence="6 7">
    <name type="scientific">Paenibacillus konkukensis</name>
    <dbReference type="NCBI Taxonomy" id="2020716"/>
    <lineage>
        <taxon>Bacteria</taxon>
        <taxon>Bacillati</taxon>
        <taxon>Bacillota</taxon>
        <taxon>Bacilli</taxon>
        <taxon>Bacillales</taxon>
        <taxon>Paenibacillaceae</taxon>
        <taxon>Paenibacillus</taxon>
    </lineage>
</organism>
<dbReference type="PANTHER" id="PTHR42970:SF1">
    <property type="entry name" value="PECTATE LYASE C-RELATED"/>
    <property type="match status" value="1"/>
</dbReference>
<dbReference type="PROSITE" id="PS50853">
    <property type="entry name" value="FN3"/>
    <property type="match status" value="2"/>
</dbReference>
<dbReference type="InterPro" id="IPR013783">
    <property type="entry name" value="Ig-like_fold"/>
</dbReference>
<keyword evidence="6" id="KW-0378">Hydrolase</keyword>
<reference evidence="6" key="1">
    <citation type="submission" date="2018-02" db="EMBL/GenBank/DDBJ databases">
        <authorList>
            <person name="Kim S.-K."/>
            <person name="Jung H.-I."/>
            <person name="Lee S.-W."/>
        </authorList>
    </citation>
    <scope>NUCLEOTIDE SEQUENCE</scope>
    <source>
        <strain evidence="6">SK3146</strain>
    </source>
</reference>
<sequence>MKKKMISLLIILLLAMQLLPAIPAMASSIGISNLTLNDLWYDPVTYAVYDDLQTGKQMYVNDPSTTFSNIGPYAGMSFIQTGGGSEHKNEPTNPFLTFKIDKDATIYVAMHSSNASTDPFNSDYWLAPQYGWTFTGNTIETEVKDADGNVAETNVYRVYSRTYKAGTVSLGGNQATGHIGFGWMYSVLIGPAVGTPLDPPPLPPSVVPGTIPAFPGAEGGGKFATGGRGKDVYYVTNLNDSGPGSFRDAVSQSNRTILFKVSGTIELQSMLYVTSSNLTIAGQSAPGDGITFKKHTVVFQGDNLIVRYLRFRTGDEAGVDMDGTTGRHRSQLIFDHISASWGSDESFSFYQNVDFTLQYSTIGPTIVKSNVPGKGFHGYGGIWGGDNASFYYNLLAHNDSRNPRFSGKSMDVRNNVIYDWGYKSMYGQNDRGNMVNNYYKAGISTQVEDRMAETDVVDANPPHSSNIALTGNKSVRRDGSLSSSSHPNNFSGIYKNPQMFVSTPFAMPNPSPQDSPDVAYGKVLNYAGASLKRDEVDRTLVNDVINGTGSVIYTANNVTAEDQATLDGKHATKVTLQWPELQTTEVPADTDGDGMPDVWELEHGLNPNNALDGKADFSGDGYTNLEKYLNELTIGTFPEGTVPAVPKVAVNGAPSGLRAQALDRDSIRLDWTPVAEATGYNVYRAASANGAYAKLTASALTAPVFINDGLTAGTEYAYKVSAVTSYGESDLSLHAAATTKAPLQPISVDFNDGTNGEPYFAPAEWPAAWLVSPTPSSADKSLSVAPNAIGTFTYDFTSAGTTSHLRFDYMREENSDLDKLLFYTGSNFLETVSDSAYGLRYRLGTTTEYRNLIPGFQLNNWYTVAIDLDFDANTVTFRMGPKGGPLTVQAQESYTGSSPKISAFRVYNQRTSGNVYFDNMTSWNGPAEPSDVTATARRNEVALSWNPASGADSYAIYRAESLDGPYRKLEVGAITDTSYRNKGLLSDTTYYYKISAINAEGESPLSAPVQVTVGGPSSDLLVDFNDGIVGQPYSAYPTAWPSPWLVAAVPSGANRSLSVPNGATGNFVYDFMAEGPTAHFSFDYMREANFNGDKILLYTGSNFLEIQTDTANGLKYRLGTSSTYRNLVPGFQLNTWYTVKIDFDFATDTVTFRTGPQNGTLTQTAQESYTAASPKISAFRVYSQRSAGNVYFDNFNVTRN</sequence>
<dbReference type="RefSeq" id="WP_249865694.1">
    <property type="nucleotide sequence ID" value="NZ_CP027059.1"/>
</dbReference>
<keyword evidence="2" id="KW-0325">Glycoprotein</keyword>
<evidence type="ECO:0000256" key="3">
    <source>
        <dbReference type="SAM" id="MobiDB-lite"/>
    </source>
</evidence>
<reference evidence="6" key="2">
    <citation type="journal article" date="2021" name="J Anim Sci Technol">
        <title>Complete genome sequence of Paenibacillus konkukensis sp. nov. SK3146 as a potential probiotic strain.</title>
        <authorList>
            <person name="Jung H.I."/>
            <person name="Park S."/>
            <person name="Niu K.M."/>
            <person name="Lee S.W."/>
            <person name="Kothari D."/>
            <person name="Yi K.J."/>
            <person name="Kim S.K."/>
        </authorList>
    </citation>
    <scope>NUCLEOTIDE SEQUENCE</scope>
    <source>
        <strain evidence="6">SK3146</strain>
    </source>
</reference>
<gene>
    <name evidence="6" type="ORF">SK3146_02907</name>
</gene>
<dbReference type="GO" id="GO:0008843">
    <property type="term" value="F:endochitinase activity"/>
    <property type="evidence" value="ECO:0007669"/>
    <property type="project" value="UniProtKB-EC"/>
</dbReference>
<accession>A0ABY4RNG5</accession>
<dbReference type="Pfam" id="PF00041">
    <property type="entry name" value="fn3"/>
    <property type="match status" value="2"/>
</dbReference>
<dbReference type="Proteomes" id="UP001057134">
    <property type="component" value="Chromosome"/>
</dbReference>
<evidence type="ECO:0000256" key="1">
    <source>
        <dbReference type="ARBA" id="ARBA00022723"/>
    </source>
</evidence>
<proteinExistence type="predicted"/>
<dbReference type="PANTHER" id="PTHR42970">
    <property type="entry name" value="PECTATE LYASE C-RELATED"/>
    <property type="match status" value="1"/>
</dbReference>
<evidence type="ECO:0000256" key="2">
    <source>
        <dbReference type="ARBA" id="ARBA00023180"/>
    </source>
</evidence>
<evidence type="ECO:0000256" key="4">
    <source>
        <dbReference type="SAM" id="SignalP"/>
    </source>
</evidence>
<dbReference type="SUPFAM" id="SSF51126">
    <property type="entry name" value="Pectin lyase-like"/>
    <property type="match status" value="1"/>
</dbReference>
<evidence type="ECO:0000259" key="5">
    <source>
        <dbReference type="PROSITE" id="PS50853"/>
    </source>
</evidence>